<sequence>MAAVEVSRQEGKEEGESKAEVQEVSELGVQEHVMAEAKLLRDDEVMARKLAKNIGIGFSQLDDEIPVIPPEVLAETGLLTHEEVADVRTQDIGATLKRVFKHRKTYSGHKKRHFSSRLDFYRSGNYGHGWDCGYKNLQMMFSSLLANPQMAKHLKQFGIHEVPTVPELQGRIETAWKEGFDEEGQQELQHLLDETKWIGPMEVCALLRSLHIRSNIRDFSNTVENRRLGIDKLMSWVTEYYGTRCAQGKIAGLIKGPGMCPNCSGVQKSKSFIPPIFMQHPGHSRTIVGVDVFSNALNTRVFVLDPSLKFGETLKRVNLEEVLLGRGSPNLGHLSYQIVYIETNPFFKDEQHWEQSKSVVKAC</sequence>
<keyword evidence="1" id="KW-0378">Hydrolase</keyword>
<dbReference type="InterPro" id="IPR012462">
    <property type="entry name" value="UFSP1/2_DUB_cat"/>
</dbReference>
<protein>
    <recommendedName>
        <fullName evidence="3">UFSP1/2/DUB catalytic domain-containing protein</fullName>
    </recommendedName>
</protein>
<evidence type="ECO:0000313" key="4">
    <source>
        <dbReference type="EMBL" id="KAJ8906871.1"/>
    </source>
</evidence>
<comment type="caution">
    <text evidence="4">The sequence shown here is derived from an EMBL/GenBank/DDBJ whole genome shotgun (WGS) entry which is preliminary data.</text>
</comment>
<proteinExistence type="predicted"/>
<dbReference type="AlphaFoldDB" id="A0AAV8UZ34"/>
<name>A0AAV8UZ34_9RHOD</name>
<keyword evidence="5" id="KW-1185">Reference proteome</keyword>
<evidence type="ECO:0000259" key="3">
    <source>
        <dbReference type="Pfam" id="PF07910"/>
    </source>
</evidence>
<feature type="domain" description="UFSP1/2/DUB catalytic" evidence="3">
    <location>
        <begin position="117"/>
        <end position="318"/>
    </location>
</feature>
<dbReference type="Pfam" id="PF07910">
    <property type="entry name" value="Peptidase_C78"/>
    <property type="match status" value="1"/>
</dbReference>
<gene>
    <name evidence="4" type="ORF">NDN08_003355</name>
</gene>
<feature type="region of interest" description="Disordered" evidence="2">
    <location>
        <begin position="1"/>
        <end position="24"/>
    </location>
</feature>
<evidence type="ECO:0000313" key="5">
    <source>
        <dbReference type="Proteomes" id="UP001157974"/>
    </source>
</evidence>
<dbReference type="EMBL" id="JAMWBK010000003">
    <property type="protein sequence ID" value="KAJ8906871.1"/>
    <property type="molecule type" value="Genomic_DNA"/>
</dbReference>
<dbReference type="GO" id="GO:0019783">
    <property type="term" value="F:ubiquitin-like protein peptidase activity"/>
    <property type="evidence" value="ECO:0007669"/>
    <property type="project" value="UniProtKB-ARBA"/>
</dbReference>
<evidence type="ECO:0000256" key="1">
    <source>
        <dbReference type="ARBA" id="ARBA00022801"/>
    </source>
</evidence>
<organism evidence="4 5">
    <name type="scientific">Rhodosorus marinus</name>
    <dbReference type="NCBI Taxonomy" id="101924"/>
    <lineage>
        <taxon>Eukaryota</taxon>
        <taxon>Rhodophyta</taxon>
        <taxon>Stylonematophyceae</taxon>
        <taxon>Stylonematales</taxon>
        <taxon>Stylonemataceae</taxon>
        <taxon>Rhodosorus</taxon>
    </lineage>
</organism>
<dbReference type="PANTHER" id="PTHR48153">
    <property type="entry name" value="UFM1-SPECIFIC PROTEASE 2"/>
    <property type="match status" value="1"/>
</dbReference>
<dbReference type="Proteomes" id="UP001157974">
    <property type="component" value="Unassembled WGS sequence"/>
</dbReference>
<reference evidence="4 5" key="1">
    <citation type="journal article" date="2023" name="Nat. Commun.">
        <title>Origin of minicircular mitochondrial genomes in red algae.</title>
        <authorList>
            <person name="Lee Y."/>
            <person name="Cho C.H."/>
            <person name="Lee Y.M."/>
            <person name="Park S.I."/>
            <person name="Yang J.H."/>
            <person name="West J.A."/>
            <person name="Bhattacharya D."/>
            <person name="Yoon H.S."/>
        </authorList>
    </citation>
    <scope>NUCLEOTIDE SEQUENCE [LARGE SCALE GENOMIC DNA]</scope>
    <source>
        <strain evidence="4 5">CCMP1338</strain>
        <tissue evidence="4">Whole cell</tissue>
    </source>
</reference>
<feature type="compositionally biased region" description="Basic and acidic residues" evidence="2">
    <location>
        <begin position="7"/>
        <end position="21"/>
    </location>
</feature>
<dbReference type="Gene3D" id="3.90.70.130">
    <property type="match status" value="1"/>
</dbReference>
<dbReference type="PANTHER" id="PTHR48153:SF4">
    <property type="entry name" value="UBIQUITIN CARBOXYL-TERMINAL HYDROLASE MUG105"/>
    <property type="match status" value="1"/>
</dbReference>
<accession>A0AAV8UZ34</accession>
<evidence type="ECO:0000256" key="2">
    <source>
        <dbReference type="SAM" id="MobiDB-lite"/>
    </source>
</evidence>